<sequence>MKYQHVLSAFAAEPWAMDRGKLAVIADFLAFKAAGGIVPAEEMAARITKKHDGEIARREGAVAVIPVHGVLAPKMDLMTEISGGTSYTGLMRAIHAALADPEIKAIVLDIDSPGGAVPGAQELGDEIRALRGGEKPIIAQVNHLAASAAYWIASQADEVVVSPSGRAGSIGVYTVHEDISAALEKAGVKRTYIAAGEYKVEGNETEPLAEDALAFIEERVRRSYDRFVGAVAAGRGVTVSRVEKDFGQGRVFFAEELIEKGMADRIGTLDETLARFGADQTPESVRKLRSANSARAEDAAYLADRMKAGEPVTIREFENGIRGLMGFSKSEAERAARLYFKIGQGEPDEGEAALMARVNEALAIAQSFPK</sequence>
<dbReference type="Gene3D" id="3.90.226.10">
    <property type="entry name" value="2-enoyl-CoA Hydratase, Chain A, domain 1"/>
    <property type="match status" value="1"/>
</dbReference>
<proteinExistence type="inferred from homology"/>
<dbReference type="PANTHER" id="PTHR33209">
    <property type="entry name" value="PROTEASE 4"/>
    <property type="match status" value="1"/>
</dbReference>
<feature type="domain" description="Peptidase S49" evidence="5">
    <location>
        <begin position="133"/>
        <end position="275"/>
    </location>
</feature>
<comment type="similarity">
    <text evidence="1">Belongs to the peptidase S49 family.</text>
</comment>
<keyword evidence="7" id="KW-1185">Reference proteome</keyword>
<dbReference type="OrthoDB" id="266140at2"/>
<dbReference type="Pfam" id="PF01343">
    <property type="entry name" value="Peptidase_S49"/>
    <property type="match status" value="1"/>
</dbReference>
<evidence type="ECO:0000313" key="7">
    <source>
        <dbReference type="Proteomes" id="UP000078389"/>
    </source>
</evidence>
<keyword evidence="4" id="KW-0720">Serine protease</keyword>
<keyword evidence="3" id="KW-0378">Hydrolase</keyword>
<accession>A0A178HYH3</accession>
<dbReference type="InterPro" id="IPR033855">
    <property type="entry name" value="Protein_C"/>
</dbReference>
<evidence type="ECO:0000256" key="1">
    <source>
        <dbReference type="ARBA" id="ARBA00008683"/>
    </source>
</evidence>
<dbReference type="PANTHER" id="PTHR33209:SF1">
    <property type="entry name" value="PEPTIDASE S49 DOMAIN-CONTAINING PROTEIN"/>
    <property type="match status" value="1"/>
</dbReference>
<comment type="caution">
    <text evidence="6">The sequence shown here is derived from an EMBL/GenBank/DDBJ whole genome shotgun (WGS) entry which is preliminary data.</text>
</comment>
<evidence type="ECO:0000256" key="2">
    <source>
        <dbReference type="ARBA" id="ARBA00022670"/>
    </source>
</evidence>
<gene>
    <name evidence="6" type="ORF">A3840_08735</name>
</gene>
<organism evidence="6 7">
    <name type="scientific">Devosia elaeis</name>
    <dbReference type="NCBI Taxonomy" id="1770058"/>
    <lineage>
        <taxon>Bacteria</taxon>
        <taxon>Pseudomonadati</taxon>
        <taxon>Pseudomonadota</taxon>
        <taxon>Alphaproteobacteria</taxon>
        <taxon>Hyphomicrobiales</taxon>
        <taxon>Devosiaceae</taxon>
        <taxon>Devosia</taxon>
    </lineage>
</organism>
<dbReference type="InterPro" id="IPR002142">
    <property type="entry name" value="Peptidase_S49"/>
</dbReference>
<dbReference type="GO" id="GO:0006508">
    <property type="term" value="P:proteolysis"/>
    <property type="evidence" value="ECO:0007669"/>
    <property type="project" value="UniProtKB-KW"/>
</dbReference>
<keyword evidence="2" id="KW-0645">Protease</keyword>
<dbReference type="Proteomes" id="UP000078389">
    <property type="component" value="Unassembled WGS sequence"/>
</dbReference>
<dbReference type="EMBL" id="LVVY01000079">
    <property type="protein sequence ID" value="OAM77707.1"/>
    <property type="molecule type" value="Genomic_DNA"/>
</dbReference>
<evidence type="ECO:0000256" key="4">
    <source>
        <dbReference type="ARBA" id="ARBA00022825"/>
    </source>
</evidence>
<dbReference type="Gene3D" id="6.20.330.10">
    <property type="match status" value="1"/>
</dbReference>
<dbReference type="InterPro" id="IPR029045">
    <property type="entry name" value="ClpP/crotonase-like_dom_sf"/>
</dbReference>
<name>A0A178HYH3_9HYPH</name>
<dbReference type="CDD" id="cd07022">
    <property type="entry name" value="S49_Sppa_36K_type"/>
    <property type="match status" value="1"/>
</dbReference>
<dbReference type="STRING" id="1770058.A3840_08735"/>
<dbReference type="AlphaFoldDB" id="A0A178HYH3"/>
<evidence type="ECO:0000313" key="6">
    <source>
        <dbReference type="EMBL" id="OAM77707.1"/>
    </source>
</evidence>
<dbReference type="SUPFAM" id="SSF52096">
    <property type="entry name" value="ClpP/crotonase"/>
    <property type="match status" value="1"/>
</dbReference>
<evidence type="ECO:0000259" key="5">
    <source>
        <dbReference type="Pfam" id="PF01343"/>
    </source>
</evidence>
<evidence type="ECO:0000256" key="3">
    <source>
        <dbReference type="ARBA" id="ARBA00022801"/>
    </source>
</evidence>
<protein>
    <submittedName>
        <fullName evidence="6">Peptidase S49</fullName>
    </submittedName>
</protein>
<dbReference type="RefSeq" id="WP_067454961.1">
    <property type="nucleotide sequence ID" value="NZ_LVVY01000079.1"/>
</dbReference>
<reference evidence="6 7" key="1">
    <citation type="submission" date="2016-03" db="EMBL/GenBank/DDBJ databases">
        <title>Genome sequencing of Devosia sp. S37.</title>
        <authorList>
            <person name="Mohd Nor M."/>
        </authorList>
    </citation>
    <scope>NUCLEOTIDE SEQUENCE [LARGE SCALE GENOMIC DNA]</scope>
    <source>
        <strain evidence="6 7">S37</strain>
    </source>
</reference>
<dbReference type="GO" id="GO:0008236">
    <property type="term" value="F:serine-type peptidase activity"/>
    <property type="evidence" value="ECO:0007669"/>
    <property type="project" value="UniProtKB-KW"/>
</dbReference>